<reference evidence="2" key="1">
    <citation type="journal article" date="2019" name="Environ. Microbiol.">
        <title>Fungal ecological strategies reflected in gene transcription - a case study of two litter decomposers.</title>
        <authorList>
            <person name="Barbi F."/>
            <person name="Kohler A."/>
            <person name="Barry K."/>
            <person name="Baskaran P."/>
            <person name="Daum C."/>
            <person name="Fauchery L."/>
            <person name="Ihrmark K."/>
            <person name="Kuo A."/>
            <person name="LaButti K."/>
            <person name="Lipzen A."/>
            <person name="Morin E."/>
            <person name="Grigoriev I.V."/>
            <person name="Henrissat B."/>
            <person name="Lindahl B."/>
            <person name="Martin F."/>
        </authorList>
    </citation>
    <scope>NUCLEOTIDE SEQUENCE</scope>
    <source>
        <strain evidence="2">JB14</strain>
    </source>
</reference>
<feature type="compositionally biased region" description="Basic residues" evidence="1">
    <location>
        <begin position="1"/>
        <end position="15"/>
    </location>
</feature>
<protein>
    <submittedName>
        <fullName evidence="2">Uncharacterized protein</fullName>
    </submittedName>
</protein>
<dbReference type="InterPro" id="IPR059179">
    <property type="entry name" value="MLKL-like_MCAfunc"/>
</dbReference>
<dbReference type="OrthoDB" id="2917705at2759"/>
<keyword evidence="3" id="KW-1185">Reference proteome</keyword>
<dbReference type="GO" id="GO:0007166">
    <property type="term" value="P:cell surface receptor signaling pathway"/>
    <property type="evidence" value="ECO:0007669"/>
    <property type="project" value="InterPro"/>
</dbReference>
<sequence>MGKLHNPFKRGKKNRNTGSAAQFEQNPRGSQLNISPIAESTQGSQDQGPVLSPRVSLSHVSTPAEPTQGFQGNHSPSDVTQMATGIHVAGAALEKGLKAMKDFADLVPAAPGLGPAIGVVCGCIEVYHQVSKNKQSIKDLEEELVTKIEDLKKYKDDRYQRGSLSTETDKIFQDLTEKLEKIHGKVCPGEKETQIARMLDKLSKVVEAEKISEEIDGYFKDINNAFHDCEGNSVPN</sequence>
<dbReference type="EMBL" id="ML769617">
    <property type="protein sequence ID" value="KAE9391661.1"/>
    <property type="molecule type" value="Genomic_DNA"/>
</dbReference>
<gene>
    <name evidence="2" type="ORF">BT96DRAFT_945233</name>
</gene>
<dbReference type="Proteomes" id="UP000799118">
    <property type="component" value="Unassembled WGS sequence"/>
</dbReference>
<evidence type="ECO:0000313" key="2">
    <source>
        <dbReference type="EMBL" id="KAE9391661.1"/>
    </source>
</evidence>
<evidence type="ECO:0000256" key="1">
    <source>
        <dbReference type="SAM" id="MobiDB-lite"/>
    </source>
</evidence>
<dbReference type="AlphaFoldDB" id="A0A6A4H0W2"/>
<organism evidence="2 3">
    <name type="scientific">Gymnopus androsaceus JB14</name>
    <dbReference type="NCBI Taxonomy" id="1447944"/>
    <lineage>
        <taxon>Eukaryota</taxon>
        <taxon>Fungi</taxon>
        <taxon>Dikarya</taxon>
        <taxon>Basidiomycota</taxon>
        <taxon>Agaricomycotina</taxon>
        <taxon>Agaricomycetes</taxon>
        <taxon>Agaricomycetidae</taxon>
        <taxon>Agaricales</taxon>
        <taxon>Marasmiineae</taxon>
        <taxon>Omphalotaceae</taxon>
        <taxon>Gymnopus</taxon>
    </lineage>
</organism>
<evidence type="ECO:0000313" key="3">
    <source>
        <dbReference type="Proteomes" id="UP000799118"/>
    </source>
</evidence>
<accession>A0A6A4H0W2</accession>
<proteinExistence type="predicted"/>
<feature type="region of interest" description="Disordered" evidence="1">
    <location>
        <begin position="1"/>
        <end position="79"/>
    </location>
</feature>
<dbReference type="InterPro" id="IPR036537">
    <property type="entry name" value="Adaptor_Cbl_N_dom_sf"/>
</dbReference>
<feature type="compositionally biased region" description="Polar residues" evidence="1">
    <location>
        <begin position="16"/>
        <end position="47"/>
    </location>
</feature>
<feature type="compositionally biased region" description="Polar residues" evidence="1">
    <location>
        <begin position="58"/>
        <end position="79"/>
    </location>
</feature>
<dbReference type="CDD" id="cd21037">
    <property type="entry name" value="MLKL_NTD"/>
    <property type="match status" value="1"/>
</dbReference>
<dbReference type="Gene3D" id="1.20.930.20">
    <property type="entry name" value="Adaptor protein Cbl, N-terminal domain"/>
    <property type="match status" value="1"/>
</dbReference>
<name>A0A6A4H0W2_9AGAR</name>